<dbReference type="GO" id="GO:0051607">
    <property type="term" value="P:defense response to virus"/>
    <property type="evidence" value="ECO:0007669"/>
    <property type="project" value="UniProtKB-KW"/>
</dbReference>
<dbReference type="PANTHER" id="PTHR34353:SF2">
    <property type="entry name" value="CRISPR-ASSOCIATED ENDONUCLEASE CAS1 1"/>
    <property type="match status" value="1"/>
</dbReference>
<keyword evidence="4" id="KW-0378">Hydrolase</keyword>
<dbReference type="EC" id="2.7.7.49" evidence="10"/>
<dbReference type="CDD" id="cd01651">
    <property type="entry name" value="RT_G2_intron"/>
    <property type="match status" value="1"/>
</dbReference>
<dbReference type="InterPro" id="IPR013597">
    <property type="entry name" value="Mat_intron_G2"/>
</dbReference>
<dbReference type="EMBL" id="FPKX01000049">
    <property type="protein sequence ID" value="SFZ98438.1"/>
    <property type="molecule type" value="Genomic_DNA"/>
</dbReference>
<feature type="domain" description="Reverse transcriptase" evidence="9">
    <location>
        <begin position="37"/>
        <end position="260"/>
    </location>
</feature>
<proteinExistence type="inferred from homology"/>
<keyword evidence="5" id="KW-0460">Magnesium</keyword>
<dbReference type="NCBIfam" id="TIGR00287">
    <property type="entry name" value="cas1"/>
    <property type="match status" value="1"/>
</dbReference>
<dbReference type="Pfam" id="PF08388">
    <property type="entry name" value="GIIM"/>
    <property type="match status" value="1"/>
</dbReference>
<accession>A0A1W1EEJ9</accession>
<gene>
    <name evidence="10" type="ORF">MNB_SV-5-1126</name>
</gene>
<dbReference type="AlphaFoldDB" id="A0A1W1EEJ9"/>
<evidence type="ECO:0000256" key="4">
    <source>
        <dbReference type="ARBA" id="ARBA00022801"/>
    </source>
</evidence>
<evidence type="ECO:0000256" key="7">
    <source>
        <dbReference type="ARBA" id="ARBA00023125"/>
    </source>
</evidence>
<evidence type="ECO:0000256" key="2">
    <source>
        <dbReference type="ARBA" id="ARBA00022723"/>
    </source>
</evidence>
<keyword evidence="10" id="KW-0548">Nucleotidyltransferase</keyword>
<dbReference type="InterPro" id="IPR002729">
    <property type="entry name" value="CRISPR-assoc_Cas1"/>
</dbReference>
<dbReference type="GO" id="GO:0046872">
    <property type="term" value="F:metal ion binding"/>
    <property type="evidence" value="ECO:0007669"/>
    <property type="project" value="UniProtKB-KW"/>
</dbReference>
<organism evidence="10">
    <name type="scientific">hydrothermal vent metagenome</name>
    <dbReference type="NCBI Taxonomy" id="652676"/>
    <lineage>
        <taxon>unclassified sequences</taxon>
        <taxon>metagenomes</taxon>
        <taxon>ecological metagenomes</taxon>
    </lineage>
</organism>
<dbReference type="GO" id="GO:0003964">
    <property type="term" value="F:RNA-directed DNA polymerase activity"/>
    <property type="evidence" value="ECO:0007669"/>
    <property type="project" value="UniProtKB-KW"/>
</dbReference>
<evidence type="ECO:0000256" key="1">
    <source>
        <dbReference type="ARBA" id="ARBA00022722"/>
    </source>
</evidence>
<keyword evidence="6" id="KW-0051">Antiviral defense</keyword>
<evidence type="ECO:0000313" key="10">
    <source>
        <dbReference type="EMBL" id="SFZ98438.1"/>
    </source>
</evidence>
<keyword evidence="10" id="KW-0808">Transferase</keyword>
<dbReference type="InterPro" id="IPR042206">
    <property type="entry name" value="CRISPR-assoc_Cas1_C"/>
</dbReference>
<keyword evidence="1" id="KW-0540">Nuclease</keyword>
<evidence type="ECO:0000259" key="9">
    <source>
        <dbReference type="PROSITE" id="PS50878"/>
    </source>
</evidence>
<dbReference type="Gene3D" id="3.100.10.20">
    <property type="entry name" value="CRISPR-associated endonuclease Cas1, N-terminal domain"/>
    <property type="match status" value="1"/>
</dbReference>
<evidence type="ECO:0000256" key="5">
    <source>
        <dbReference type="ARBA" id="ARBA00022842"/>
    </source>
</evidence>
<dbReference type="InterPro" id="IPR042211">
    <property type="entry name" value="CRISPR-assoc_Cas1_N"/>
</dbReference>
<keyword evidence="8" id="KW-0464">Manganese</keyword>
<dbReference type="HAMAP" id="MF_01470">
    <property type="entry name" value="Cas1"/>
    <property type="match status" value="1"/>
</dbReference>
<reference evidence="10" key="1">
    <citation type="submission" date="2016-10" db="EMBL/GenBank/DDBJ databases">
        <authorList>
            <person name="de Groot N.N."/>
        </authorList>
    </citation>
    <scope>NUCLEOTIDE SEQUENCE</scope>
</reference>
<keyword evidence="7" id="KW-0238">DNA-binding</keyword>
<dbReference type="CDD" id="cd09634">
    <property type="entry name" value="Cas1_I-II-III"/>
    <property type="match status" value="1"/>
</dbReference>
<evidence type="ECO:0000256" key="3">
    <source>
        <dbReference type="ARBA" id="ARBA00022759"/>
    </source>
</evidence>
<dbReference type="GO" id="GO:0043571">
    <property type="term" value="P:maintenance of CRISPR repeat elements"/>
    <property type="evidence" value="ECO:0007669"/>
    <property type="project" value="InterPro"/>
</dbReference>
<dbReference type="InterPro" id="IPR000477">
    <property type="entry name" value="RT_dom"/>
</dbReference>
<dbReference type="GO" id="GO:0004519">
    <property type="term" value="F:endonuclease activity"/>
    <property type="evidence" value="ECO:0007669"/>
    <property type="project" value="UniProtKB-KW"/>
</dbReference>
<dbReference type="Gene3D" id="1.20.120.920">
    <property type="entry name" value="CRISPR-associated endonuclease Cas1, C-terminal domain"/>
    <property type="match status" value="1"/>
</dbReference>
<protein>
    <submittedName>
        <fullName evidence="10">Retron-type RNA-directed DNA polymerase</fullName>
        <ecNumber evidence="10">2.7.7.49</ecNumber>
    </submittedName>
</protein>
<dbReference type="Pfam" id="PF00078">
    <property type="entry name" value="RVT_1"/>
    <property type="match status" value="1"/>
</dbReference>
<keyword evidence="2" id="KW-0479">Metal-binding</keyword>
<dbReference type="PROSITE" id="PS50878">
    <property type="entry name" value="RT_POL"/>
    <property type="match status" value="1"/>
</dbReference>
<dbReference type="Pfam" id="PF01867">
    <property type="entry name" value="Cas_Cas1"/>
    <property type="match status" value="1"/>
</dbReference>
<evidence type="ECO:0000256" key="8">
    <source>
        <dbReference type="ARBA" id="ARBA00023211"/>
    </source>
</evidence>
<dbReference type="PANTHER" id="PTHR34353">
    <property type="entry name" value="CRISPR-ASSOCIATED ENDONUCLEASE CAS1 1"/>
    <property type="match status" value="1"/>
</dbReference>
<dbReference type="GO" id="GO:0016787">
    <property type="term" value="F:hydrolase activity"/>
    <property type="evidence" value="ECO:0007669"/>
    <property type="project" value="UniProtKB-KW"/>
</dbReference>
<keyword evidence="10" id="KW-0695">RNA-directed DNA polymerase</keyword>
<sequence length="722" mass="82745">MKNSIFSKSFDDVFTTPRLLFELSQLKPQPKDVEVVKKAIHAGGFFDNAPKETFFIPKSDGSYRQVALSSTKTKIIQRVLSLELGYVMRFSDRSYAFRKGKSPFKAIARVRDALHRQEHIAKADIQNFFDTIEHDILIGKLKHIVKDSKIVHLIAYYLSQGSLSKNQWVDKSEGIYQGDVLSPLLSNIYLNDFDYYLESEGVMHVRYSDDMLFFGDTQEEASKARKLASEYLRRIGLAFNAKKTYLSHIDKGFEYLGVSFSGNSLSIDTVRLGKKIEKLKKESQKLSLEESVEKLNQKITGFKNYYAKFIDDDSQLNLLQITLEEIIVDKIVSAKQSKTINSKMQIKVILEPLKSYAQVHQRHWIDGLISQAYAKIALSTPLVSAQKRVANEKRAYLQSQIKSSEIVVSDVGAFLGFSQGKIKVKVKGKIVLEAPVNRVKRILLLNKQSSLSSYLIYECSKRKIDIDFIERSVPYAMLTYHHHVSPALHMVQLKNYFSPKGFEYAREVVHTKSRNQINLIKYLNRRRKNPILKEKIDLMQKLYLGIKTAKDKKSLMGVEGIISMQYWAAFGEVLGIEGFIRTHQNSKDELNQALNYGYAILYNRIQSALIHEGLNLYYPLYHSVQSNKPTLVYDMVEAFRQPVVDREILALLNRGQVLSQSNGRLSKASIKLIVQNIQERLATPAPSRFGKSPLYNIIGFQMNHLKRSMLDNTTYKGFVNKY</sequence>
<dbReference type="GO" id="GO:0003677">
    <property type="term" value="F:DNA binding"/>
    <property type="evidence" value="ECO:0007669"/>
    <property type="project" value="UniProtKB-KW"/>
</dbReference>
<name>A0A1W1EEJ9_9ZZZZ</name>
<keyword evidence="3" id="KW-0255">Endonuclease</keyword>
<dbReference type="InterPro" id="IPR043502">
    <property type="entry name" value="DNA/RNA_pol_sf"/>
</dbReference>
<evidence type="ECO:0000256" key="6">
    <source>
        <dbReference type="ARBA" id="ARBA00023118"/>
    </source>
</evidence>
<dbReference type="SUPFAM" id="SSF56672">
    <property type="entry name" value="DNA/RNA polymerases"/>
    <property type="match status" value="1"/>
</dbReference>
<dbReference type="InterPro" id="IPR050646">
    <property type="entry name" value="Cas1"/>
</dbReference>